<dbReference type="Proteomes" id="UP001163878">
    <property type="component" value="Chromosome"/>
</dbReference>
<dbReference type="Gene3D" id="2.70.50.50">
    <property type="entry name" value="chitin-binding protein cbp21"/>
    <property type="match status" value="1"/>
</dbReference>
<feature type="compositionally biased region" description="Low complexity" evidence="2">
    <location>
        <begin position="252"/>
        <end position="274"/>
    </location>
</feature>
<keyword evidence="6" id="KW-0560">Oxidoreductase</keyword>
<evidence type="ECO:0000256" key="2">
    <source>
        <dbReference type="SAM" id="MobiDB-lite"/>
    </source>
</evidence>
<reference evidence="6" key="1">
    <citation type="submission" date="2022-10" db="EMBL/GenBank/DDBJ databases">
        <title>Cytochrome P450 Catalyzes Benzene Ring Formation in the Biosynthesis of Trialkyl-Substituted Aromatic Polyketides.</title>
        <authorList>
            <person name="Zhao E."/>
            <person name="Ge H."/>
        </authorList>
    </citation>
    <scope>NUCLEOTIDE SEQUENCE</scope>
    <source>
        <strain evidence="6">NA0869</strain>
    </source>
</reference>
<accession>A0ABY6IGF6</accession>
<dbReference type="InterPro" id="IPR004302">
    <property type="entry name" value="Cellulose/chitin-bd_N"/>
</dbReference>
<dbReference type="GO" id="GO:0004497">
    <property type="term" value="F:monooxygenase activity"/>
    <property type="evidence" value="ECO:0007669"/>
    <property type="project" value="UniProtKB-KW"/>
</dbReference>
<keyword evidence="7" id="KW-1185">Reference proteome</keyword>
<evidence type="ECO:0000256" key="4">
    <source>
        <dbReference type="SAM" id="SignalP"/>
    </source>
</evidence>
<feature type="region of interest" description="Disordered" evidence="2">
    <location>
        <begin position="204"/>
        <end position="276"/>
    </location>
</feature>
<proteinExistence type="predicted"/>
<dbReference type="InterPro" id="IPR051024">
    <property type="entry name" value="GlcNAc_Chitin_IntDeg"/>
</dbReference>
<feature type="compositionally biased region" description="Pro residues" evidence="2">
    <location>
        <begin position="223"/>
        <end position="251"/>
    </location>
</feature>
<protein>
    <submittedName>
        <fullName evidence="6">Lytic polysaccharide monooxygenase</fullName>
    </submittedName>
</protein>
<keyword evidence="3" id="KW-1133">Transmembrane helix</keyword>
<evidence type="ECO:0000313" key="6">
    <source>
        <dbReference type="EMBL" id="UYQ66102.1"/>
    </source>
</evidence>
<keyword evidence="1 4" id="KW-0732">Signal</keyword>
<dbReference type="InterPro" id="IPR014756">
    <property type="entry name" value="Ig_E-set"/>
</dbReference>
<sequence length="309" mass="31453">MTGRRRITAVAAPAGAVFLVLLAAAGPARAHGAPTDPVSRTVVCGVEGAQRASGACRAAVAANGGAELGAWDDLRLPGVADRDRAAVPDGQLCSAGLAAYRGLDVARADWPATPLTAGGPFTLTYRSSIPHRGTFQLYLTEQGYDPAAPLRWADLEDRPFATVTDPVLEDGAYRISGRLPSGLTGRHVLYTVWRNTDTPDTYYSCSDVVLTPDEDPRQSGAQPGPPPPPPPPAPPSPAPPASSVPASPPASAPASASAPSSGRPGPAVAGSARAAGERSTILAGVGAAALALVLVCGSAALRRRNRNRT</sequence>
<evidence type="ECO:0000256" key="3">
    <source>
        <dbReference type="SAM" id="Phobius"/>
    </source>
</evidence>
<feature type="domain" description="Chitin-binding type-4" evidence="5">
    <location>
        <begin position="31"/>
        <end position="208"/>
    </location>
</feature>
<dbReference type="EMBL" id="CP107567">
    <property type="protein sequence ID" value="UYQ66102.1"/>
    <property type="molecule type" value="Genomic_DNA"/>
</dbReference>
<dbReference type="PANTHER" id="PTHR34823">
    <property type="entry name" value="GLCNAC-BINDING PROTEIN A"/>
    <property type="match status" value="1"/>
</dbReference>
<dbReference type="CDD" id="cd21177">
    <property type="entry name" value="LPMO_AA10"/>
    <property type="match status" value="1"/>
</dbReference>
<feature type="chain" id="PRO_5046015219" evidence="4">
    <location>
        <begin position="31"/>
        <end position="309"/>
    </location>
</feature>
<feature type="signal peptide" evidence="4">
    <location>
        <begin position="1"/>
        <end position="30"/>
    </location>
</feature>
<evidence type="ECO:0000256" key="1">
    <source>
        <dbReference type="ARBA" id="ARBA00022729"/>
    </source>
</evidence>
<dbReference type="Pfam" id="PF03067">
    <property type="entry name" value="LPMO_10"/>
    <property type="match status" value="1"/>
</dbReference>
<organism evidence="6 7">
    <name type="scientific">Streptomyces peucetius</name>
    <dbReference type="NCBI Taxonomy" id="1950"/>
    <lineage>
        <taxon>Bacteria</taxon>
        <taxon>Bacillati</taxon>
        <taxon>Actinomycetota</taxon>
        <taxon>Actinomycetes</taxon>
        <taxon>Kitasatosporales</taxon>
        <taxon>Streptomycetaceae</taxon>
        <taxon>Streptomyces</taxon>
    </lineage>
</organism>
<keyword evidence="3" id="KW-0812">Transmembrane</keyword>
<keyword evidence="3" id="KW-0472">Membrane</keyword>
<dbReference type="SUPFAM" id="SSF81296">
    <property type="entry name" value="E set domains"/>
    <property type="match status" value="1"/>
</dbReference>
<evidence type="ECO:0000259" key="5">
    <source>
        <dbReference type="Pfam" id="PF03067"/>
    </source>
</evidence>
<evidence type="ECO:0000313" key="7">
    <source>
        <dbReference type="Proteomes" id="UP001163878"/>
    </source>
</evidence>
<keyword evidence="6" id="KW-0503">Monooxygenase</keyword>
<name>A0ABY6IGF6_STRPE</name>
<gene>
    <name evidence="6" type="ORF">OGH68_34695</name>
</gene>
<dbReference type="PANTHER" id="PTHR34823:SF1">
    <property type="entry name" value="CHITIN-BINDING TYPE-4 DOMAIN-CONTAINING PROTEIN"/>
    <property type="match status" value="1"/>
</dbReference>
<dbReference type="RefSeq" id="WP_264249498.1">
    <property type="nucleotide sequence ID" value="NZ_CP107567.1"/>
</dbReference>
<feature type="transmembrane region" description="Helical" evidence="3">
    <location>
        <begin position="281"/>
        <end position="301"/>
    </location>
</feature>